<dbReference type="RefSeq" id="WP_061257899.1">
    <property type="nucleotide sequence ID" value="NZ_JBFALK010000017.1"/>
</dbReference>
<accession>A0ABV3GLX5</accession>
<evidence type="ECO:0000313" key="3">
    <source>
        <dbReference type="Proteomes" id="UP001551675"/>
    </source>
</evidence>
<feature type="signal peptide" evidence="1">
    <location>
        <begin position="1"/>
        <end position="24"/>
    </location>
</feature>
<organism evidence="2 3">
    <name type="scientific">Microtetraspora glauca</name>
    <dbReference type="NCBI Taxonomy" id="1996"/>
    <lineage>
        <taxon>Bacteria</taxon>
        <taxon>Bacillati</taxon>
        <taxon>Actinomycetota</taxon>
        <taxon>Actinomycetes</taxon>
        <taxon>Streptosporangiales</taxon>
        <taxon>Streptosporangiaceae</taxon>
        <taxon>Microtetraspora</taxon>
    </lineage>
</organism>
<evidence type="ECO:0000313" key="2">
    <source>
        <dbReference type="EMBL" id="MEV0972640.1"/>
    </source>
</evidence>
<comment type="caution">
    <text evidence="2">The sequence shown here is derived from an EMBL/GenBank/DDBJ whole genome shotgun (WGS) entry which is preliminary data.</text>
</comment>
<evidence type="ECO:0000256" key="1">
    <source>
        <dbReference type="SAM" id="SignalP"/>
    </source>
</evidence>
<sequence length="182" mass="20198">MRRFLTAATCLAAALLMSPVPAHAVTESSKAHASAASSTVERRTTKVRVTYPSAIRRGSPVRFTFTVTRPDQIDDEALVLETDLPHGIVSKVRFVTKPRGAKCGAQKRNSAGNYGVYCVVRSLDYTKITMSFNVWLKSSYYGKFRASHYWAPVTLDYGGSIGDYLDEITRDDLIGRGWVKVR</sequence>
<keyword evidence="3" id="KW-1185">Reference proteome</keyword>
<proteinExistence type="predicted"/>
<name>A0ABV3GLX5_MICGL</name>
<feature type="chain" id="PRO_5045847191" evidence="1">
    <location>
        <begin position="25"/>
        <end position="182"/>
    </location>
</feature>
<protein>
    <submittedName>
        <fullName evidence="2">Uncharacterized protein</fullName>
    </submittedName>
</protein>
<dbReference type="EMBL" id="JBFALK010000017">
    <property type="protein sequence ID" value="MEV0972640.1"/>
    <property type="molecule type" value="Genomic_DNA"/>
</dbReference>
<gene>
    <name evidence="2" type="ORF">AB0I59_28895</name>
</gene>
<dbReference type="Proteomes" id="UP001551675">
    <property type="component" value="Unassembled WGS sequence"/>
</dbReference>
<keyword evidence="1" id="KW-0732">Signal</keyword>
<reference evidence="2 3" key="1">
    <citation type="submission" date="2024-06" db="EMBL/GenBank/DDBJ databases">
        <title>The Natural Products Discovery Center: Release of the First 8490 Sequenced Strains for Exploring Actinobacteria Biosynthetic Diversity.</title>
        <authorList>
            <person name="Kalkreuter E."/>
            <person name="Kautsar S.A."/>
            <person name="Yang D."/>
            <person name="Bader C.D."/>
            <person name="Teijaro C.N."/>
            <person name="Fluegel L."/>
            <person name="Davis C.M."/>
            <person name="Simpson J.R."/>
            <person name="Lauterbach L."/>
            <person name="Steele A.D."/>
            <person name="Gui C."/>
            <person name="Meng S."/>
            <person name="Li G."/>
            <person name="Viehrig K."/>
            <person name="Ye F."/>
            <person name="Su P."/>
            <person name="Kiefer A.F."/>
            <person name="Nichols A."/>
            <person name="Cepeda A.J."/>
            <person name="Yan W."/>
            <person name="Fan B."/>
            <person name="Jiang Y."/>
            <person name="Adhikari A."/>
            <person name="Zheng C.-J."/>
            <person name="Schuster L."/>
            <person name="Cowan T.M."/>
            <person name="Smanski M.J."/>
            <person name="Chevrette M.G."/>
            <person name="De Carvalho L.P.S."/>
            <person name="Shen B."/>
        </authorList>
    </citation>
    <scope>NUCLEOTIDE SEQUENCE [LARGE SCALE GENOMIC DNA]</scope>
    <source>
        <strain evidence="2 3">NPDC050100</strain>
    </source>
</reference>